<keyword evidence="3" id="KW-1185">Reference proteome</keyword>
<comment type="caution">
    <text evidence="2">The sequence shown here is derived from an EMBL/GenBank/DDBJ whole genome shotgun (WGS) entry which is preliminary data.</text>
</comment>
<accession>A0AAV4RJC5</accession>
<dbReference type="Proteomes" id="UP001054945">
    <property type="component" value="Unassembled WGS sequence"/>
</dbReference>
<evidence type="ECO:0000256" key="1">
    <source>
        <dbReference type="SAM" id="MobiDB-lite"/>
    </source>
</evidence>
<evidence type="ECO:0000313" key="2">
    <source>
        <dbReference type="EMBL" id="GIY20426.1"/>
    </source>
</evidence>
<gene>
    <name evidence="2" type="ORF">CEXT_697241</name>
</gene>
<sequence length="101" mass="11266">MPPPGFESEASGTKDERARKLTYRVQKEKYTRGTKITRQARKKENVPIELQNEYSVPTPETVETDLKSKQADDIYGTLPVMIRSPPSLGGWGWGGVVGESI</sequence>
<dbReference type="AlphaFoldDB" id="A0AAV4RJC5"/>
<reference evidence="2 3" key="1">
    <citation type="submission" date="2021-06" db="EMBL/GenBank/DDBJ databases">
        <title>Caerostris extrusa draft genome.</title>
        <authorList>
            <person name="Kono N."/>
            <person name="Arakawa K."/>
        </authorList>
    </citation>
    <scope>NUCLEOTIDE SEQUENCE [LARGE SCALE GENOMIC DNA]</scope>
</reference>
<protein>
    <submittedName>
        <fullName evidence="2">Uncharacterized protein</fullName>
    </submittedName>
</protein>
<feature type="region of interest" description="Disordered" evidence="1">
    <location>
        <begin position="1"/>
        <end position="20"/>
    </location>
</feature>
<organism evidence="2 3">
    <name type="scientific">Caerostris extrusa</name>
    <name type="common">Bark spider</name>
    <name type="synonym">Caerostris bankana</name>
    <dbReference type="NCBI Taxonomy" id="172846"/>
    <lineage>
        <taxon>Eukaryota</taxon>
        <taxon>Metazoa</taxon>
        <taxon>Ecdysozoa</taxon>
        <taxon>Arthropoda</taxon>
        <taxon>Chelicerata</taxon>
        <taxon>Arachnida</taxon>
        <taxon>Araneae</taxon>
        <taxon>Araneomorphae</taxon>
        <taxon>Entelegynae</taxon>
        <taxon>Araneoidea</taxon>
        <taxon>Araneidae</taxon>
        <taxon>Caerostris</taxon>
    </lineage>
</organism>
<name>A0AAV4RJC5_CAEEX</name>
<proteinExistence type="predicted"/>
<dbReference type="EMBL" id="BPLR01007881">
    <property type="protein sequence ID" value="GIY20426.1"/>
    <property type="molecule type" value="Genomic_DNA"/>
</dbReference>
<evidence type="ECO:0000313" key="3">
    <source>
        <dbReference type="Proteomes" id="UP001054945"/>
    </source>
</evidence>